<protein>
    <submittedName>
        <fullName evidence="2">Uncharacterized protein</fullName>
    </submittedName>
</protein>
<keyword evidence="1" id="KW-1133">Transmembrane helix</keyword>
<evidence type="ECO:0000313" key="3">
    <source>
        <dbReference type="Proteomes" id="UP000182753"/>
    </source>
</evidence>
<reference evidence="2 3" key="1">
    <citation type="journal article" date="2016" name="Environ. Microbiol.">
        <title>Genomic resolution of a cold subsurface aquifer community provides metabolic insights for novel microbes adapted to high CO concentrations.</title>
        <authorList>
            <person name="Probst A.J."/>
            <person name="Castelle C.J."/>
            <person name="Singh A."/>
            <person name="Brown C.T."/>
            <person name="Anantharaman K."/>
            <person name="Sharon I."/>
            <person name="Hug L.A."/>
            <person name="Burstein D."/>
            <person name="Emerson J.B."/>
            <person name="Thomas B.C."/>
            <person name="Banfield J.F."/>
        </authorList>
    </citation>
    <scope>NUCLEOTIDE SEQUENCE [LARGE SCALE GENOMIC DNA]</scope>
    <source>
        <strain evidence="2">CG1_02_42_45</strain>
    </source>
</reference>
<sequence length="185" mass="20751">MNIHKWKNWQYKNTAILVISLVVFFYLADTDLAQNVIKKIGTFGYFGSFLSGIFFVSIFTVAPAAVVIFDLAKNLNPLFVAITAGVGAVIGDYLIFRFLKDRVFEELSPIFQKVRGSFLKKLFLSPFFTWLIPIAGAFIIASPLPDEIGISLMGLSKVKNWHFILITFLLNAIGIFLVVTLARSF</sequence>
<comment type="caution">
    <text evidence="2">The sequence shown here is derived from an EMBL/GenBank/DDBJ whole genome shotgun (WGS) entry which is preliminary data.</text>
</comment>
<evidence type="ECO:0000313" key="2">
    <source>
        <dbReference type="EMBL" id="OIN89395.1"/>
    </source>
</evidence>
<feature type="transmembrane region" description="Helical" evidence="1">
    <location>
        <begin position="161"/>
        <end position="182"/>
    </location>
</feature>
<gene>
    <name evidence="2" type="ORF">AUJ40_02010</name>
</gene>
<feature type="transmembrane region" description="Helical" evidence="1">
    <location>
        <begin position="45"/>
        <end position="69"/>
    </location>
</feature>
<dbReference type="EMBL" id="MNUJ01000042">
    <property type="protein sequence ID" value="OIN89395.1"/>
    <property type="molecule type" value="Genomic_DNA"/>
</dbReference>
<accession>A0A1J4RPR0</accession>
<name>A0A1J4RPR0_9BACT</name>
<feature type="transmembrane region" description="Helical" evidence="1">
    <location>
        <begin position="15"/>
        <end position="33"/>
    </location>
</feature>
<organism evidence="2 3">
    <name type="scientific">Candidatus Berkelbacteria bacterium CG1_02_42_45</name>
    <dbReference type="NCBI Taxonomy" id="1805036"/>
    <lineage>
        <taxon>Bacteria</taxon>
        <taxon>Candidatus Berkelbacteria</taxon>
    </lineage>
</organism>
<feature type="transmembrane region" description="Helical" evidence="1">
    <location>
        <begin position="122"/>
        <end position="141"/>
    </location>
</feature>
<proteinExistence type="predicted"/>
<keyword evidence="1" id="KW-0812">Transmembrane</keyword>
<evidence type="ECO:0000256" key="1">
    <source>
        <dbReference type="SAM" id="Phobius"/>
    </source>
</evidence>
<dbReference type="AlphaFoldDB" id="A0A1J4RPR0"/>
<feature type="transmembrane region" description="Helical" evidence="1">
    <location>
        <begin position="75"/>
        <end position="96"/>
    </location>
</feature>
<keyword evidence="1" id="KW-0472">Membrane</keyword>
<dbReference type="Proteomes" id="UP000182753">
    <property type="component" value="Unassembled WGS sequence"/>
</dbReference>